<evidence type="ECO:0000256" key="2">
    <source>
        <dbReference type="ARBA" id="ARBA00022448"/>
    </source>
</evidence>
<dbReference type="EMBL" id="CAEZXG010000026">
    <property type="protein sequence ID" value="CAB4679178.1"/>
    <property type="molecule type" value="Genomic_DNA"/>
</dbReference>
<proteinExistence type="inferred from homology"/>
<accession>A0A6J6N1S4</accession>
<dbReference type="InterPro" id="IPR027417">
    <property type="entry name" value="P-loop_NTPase"/>
</dbReference>
<name>A0A6J6N1S4_9ZZZZ</name>
<dbReference type="CDD" id="cd03220">
    <property type="entry name" value="ABC_KpsT_Wzt"/>
    <property type="match status" value="1"/>
</dbReference>
<keyword evidence="3" id="KW-0547">Nucleotide-binding</keyword>
<dbReference type="AlphaFoldDB" id="A0A6J6N1S4"/>
<dbReference type="InterPro" id="IPR003593">
    <property type="entry name" value="AAA+_ATPase"/>
</dbReference>
<organism evidence="6">
    <name type="scientific">freshwater metagenome</name>
    <dbReference type="NCBI Taxonomy" id="449393"/>
    <lineage>
        <taxon>unclassified sequences</taxon>
        <taxon>metagenomes</taxon>
        <taxon>ecological metagenomes</taxon>
    </lineage>
</organism>
<evidence type="ECO:0000256" key="1">
    <source>
        <dbReference type="ARBA" id="ARBA00005417"/>
    </source>
</evidence>
<dbReference type="InterPro" id="IPR050683">
    <property type="entry name" value="Bact_Polysacc_Export_ATP-bd"/>
</dbReference>
<dbReference type="PANTHER" id="PTHR46743">
    <property type="entry name" value="TEICHOIC ACIDS EXPORT ATP-BINDING PROTEIN TAGH"/>
    <property type="match status" value="1"/>
</dbReference>
<dbReference type="Pfam" id="PF00005">
    <property type="entry name" value="ABC_tran"/>
    <property type="match status" value="1"/>
</dbReference>
<dbReference type="EMBL" id="CAFABF010000001">
    <property type="protein sequence ID" value="CAB4816989.1"/>
    <property type="molecule type" value="Genomic_DNA"/>
</dbReference>
<dbReference type="GO" id="GO:0005524">
    <property type="term" value="F:ATP binding"/>
    <property type="evidence" value="ECO:0007669"/>
    <property type="project" value="UniProtKB-KW"/>
</dbReference>
<dbReference type="GO" id="GO:0016020">
    <property type="term" value="C:membrane"/>
    <property type="evidence" value="ECO:0007669"/>
    <property type="project" value="InterPro"/>
</dbReference>
<comment type="similarity">
    <text evidence="1">Belongs to the ABC transporter superfamily.</text>
</comment>
<reference evidence="6" key="1">
    <citation type="submission" date="2020-05" db="EMBL/GenBank/DDBJ databases">
        <authorList>
            <person name="Chiriac C."/>
            <person name="Salcher M."/>
            <person name="Ghai R."/>
            <person name="Kavagutti S V."/>
        </authorList>
    </citation>
    <scope>NUCLEOTIDE SEQUENCE</scope>
</reference>
<dbReference type="PROSITE" id="PS50893">
    <property type="entry name" value="ABC_TRANSPORTER_2"/>
    <property type="match status" value="1"/>
</dbReference>
<evidence type="ECO:0000259" key="5">
    <source>
        <dbReference type="PROSITE" id="PS50893"/>
    </source>
</evidence>
<evidence type="ECO:0000313" key="6">
    <source>
        <dbReference type="EMBL" id="CAB4679178.1"/>
    </source>
</evidence>
<keyword evidence="4" id="KW-0067">ATP-binding</keyword>
<dbReference type="InterPro" id="IPR003439">
    <property type="entry name" value="ABC_transporter-like_ATP-bd"/>
</dbReference>
<evidence type="ECO:0000256" key="4">
    <source>
        <dbReference type="ARBA" id="ARBA00022840"/>
    </source>
</evidence>
<dbReference type="PANTHER" id="PTHR46743:SF2">
    <property type="entry name" value="TEICHOIC ACIDS EXPORT ATP-BINDING PROTEIN TAGH"/>
    <property type="match status" value="1"/>
</dbReference>
<keyword evidence="2" id="KW-0813">Transport</keyword>
<gene>
    <name evidence="6" type="ORF">UFOPK2359_00576</name>
    <name evidence="7" type="ORF">UFOPK3167_00012</name>
</gene>
<sequence>MLSASSSHKTNEIAVSVRGLGLTYTTAIDRRPTLKARVKALGRGGKQTRTIRALDNVDLDVEYGQVLGVIGANGAGKSTLMRVIAGILPPSQGRIEVFGSVSTLLALGVGFNPSMSGRDNVFLGGLAAGMSREEIENNFAEIAEFSELGDAIDAPMRTYSSGMYARLAFSVAATVRPDILIVDEALSTGDAKFKEKSLNRIKELRSDDRALILVSHAMATLRDVCNDVVWIHKGKVIQRGEPNIVIDAYQEFLQVGKSAAIDEDV</sequence>
<dbReference type="InterPro" id="IPR015860">
    <property type="entry name" value="ABC_transpr_TagH-like"/>
</dbReference>
<evidence type="ECO:0000256" key="3">
    <source>
        <dbReference type="ARBA" id="ARBA00022741"/>
    </source>
</evidence>
<dbReference type="GO" id="GO:0016887">
    <property type="term" value="F:ATP hydrolysis activity"/>
    <property type="evidence" value="ECO:0007669"/>
    <property type="project" value="InterPro"/>
</dbReference>
<evidence type="ECO:0000313" key="7">
    <source>
        <dbReference type="EMBL" id="CAB4816989.1"/>
    </source>
</evidence>
<feature type="domain" description="ABC transporter" evidence="5">
    <location>
        <begin position="36"/>
        <end position="258"/>
    </location>
</feature>
<dbReference type="Gene3D" id="3.40.50.300">
    <property type="entry name" value="P-loop containing nucleotide triphosphate hydrolases"/>
    <property type="match status" value="1"/>
</dbReference>
<protein>
    <submittedName>
        <fullName evidence="6">Unannotated protein</fullName>
    </submittedName>
</protein>
<dbReference type="SMART" id="SM00382">
    <property type="entry name" value="AAA"/>
    <property type="match status" value="1"/>
</dbReference>
<dbReference type="SUPFAM" id="SSF52540">
    <property type="entry name" value="P-loop containing nucleoside triphosphate hydrolases"/>
    <property type="match status" value="1"/>
</dbReference>
<dbReference type="GO" id="GO:0140359">
    <property type="term" value="F:ABC-type transporter activity"/>
    <property type="evidence" value="ECO:0007669"/>
    <property type="project" value="InterPro"/>
</dbReference>